<feature type="region of interest" description="Disordered" evidence="1">
    <location>
        <begin position="1"/>
        <end position="36"/>
    </location>
</feature>
<evidence type="ECO:0000313" key="2">
    <source>
        <dbReference type="EMBL" id="PLN77200.1"/>
    </source>
</evidence>
<sequence>MPSITIINDSDHLSSVSSIPSLPPSQSPPRLHRSPSIANLSRWVVNRISRSSLGDEYTGRGRSDTHPSHGVYNRRQRRPRRQQRQHRQYRTLKKETEDPQEENSDEEEQEPEIVEDSDDERLREEYAAYCRAFTGSGGPDPPSSSRSRWTMEASHHPGEASGSSSPNLPASAGEGEGGGGRGEEEYDVPSPYWDTLDQSHPRIQPPRRILTPALYVQNQAQAQAQHRNPPEDRPVRPWWSTARKWVCARP</sequence>
<protein>
    <submittedName>
        <fullName evidence="2">Uncharacterized protein</fullName>
    </submittedName>
</protein>
<dbReference type="EMBL" id="KZ559600">
    <property type="protein sequence ID" value="PLN77200.1"/>
    <property type="molecule type" value="Genomic_DNA"/>
</dbReference>
<accession>A0A2J5HJE3</accession>
<dbReference type="OrthoDB" id="4509356at2759"/>
<feature type="compositionally biased region" description="Basic residues" evidence="1">
    <location>
        <begin position="72"/>
        <end position="91"/>
    </location>
</feature>
<feature type="compositionally biased region" description="Basic and acidic residues" evidence="1">
    <location>
        <begin position="57"/>
        <end position="67"/>
    </location>
</feature>
<keyword evidence="3" id="KW-1185">Reference proteome</keyword>
<reference evidence="3" key="1">
    <citation type="submission" date="2017-12" db="EMBL/GenBank/DDBJ databases">
        <authorList>
            <consortium name="DOE Joint Genome Institute"/>
            <person name="Mondo S.J."/>
            <person name="Kjaerbolling I."/>
            <person name="Vesth T.C."/>
            <person name="Frisvad J.C."/>
            <person name="Nybo J.L."/>
            <person name="Theobald S."/>
            <person name="Kuo A."/>
            <person name="Bowyer P."/>
            <person name="Matsuda Y."/>
            <person name="Lyhne E.K."/>
            <person name="Kogle M.E."/>
            <person name="Clum A."/>
            <person name="Lipzen A."/>
            <person name="Salamov A."/>
            <person name="Ngan C.Y."/>
            <person name="Daum C."/>
            <person name="Chiniquy J."/>
            <person name="Barry K."/>
            <person name="LaButti K."/>
            <person name="Haridas S."/>
            <person name="Simmons B.A."/>
            <person name="Magnuson J.K."/>
            <person name="Mortensen U.H."/>
            <person name="Larsen T.O."/>
            <person name="Grigoriev I.V."/>
            <person name="Baker S.E."/>
            <person name="Andersen M.R."/>
            <person name="Nordberg H.P."/>
            <person name="Cantor M.N."/>
            <person name="Hua S.X."/>
        </authorList>
    </citation>
    <scope>NUCLEOTIDE SEQUENCE [LARGE SCALE GENOMIC DNA]</scope>
    <source>
        <strain evidence="3">IBT 19404</strain>
    </source>
</reference>
<proteinExistence type="predicted"/>
<dbReference type="Proteomes" id="UP000235023">
    <property type="component" value="Unassembled WGS sequence"/>
</dbReference>
<organism evidence="2 3">
    <name type="scientific">Aspergillus taichungensis</name>
    <dbReference type="NCBI Taxonomy" id="482145"/>
    <lineage>
        <taxon>Eukaryota</taxon>
        <taxon>Fungi</taxon>
        <taxon>Dikarya</taxon>
        <taxon>Ascomycota</taxon>
        <taxon>Pezizomycotina</taxon>
        <taxon>Eurotiomycetes</taxon>
        <taxon>Eurotiomycetidae</taxon>
        <taxon>Eurotiales</taxon>
        <taxon>Aspergillaceae</taxon>
        <taxon>Aspergillus</taxon>
        <taxon>Aspergillus subgen. Circumdati</taxon>
    </lineage>
</organism>
<feature type="region of interest" description="Disordered" evidence="1">
    <location>
        <begin position="50"/>
        <end position="204"/>
    </location>
</feature>
<gene>
    <name evidence="2" type="ORF">BDW42DRAFT_6562</name>
</gene>
<name>A0A2J5HJE3_9EURO</name>
<evidence type="ECO:0000256" key="1">
    <source>
        <dbReference type="SAM" id="MobiDB-lite"/>
    </source>
</evidence>
<feature type="compositionally biased region" description="Acidic residues" evidence="1">
    <location>
        <begin position="98"/>
        <end position="119"/>
    </location>
</feature>
<evidence type="ECO:0000313" key="3">
    <source>
        <dbReference type="Proteomes" id="UP000235023"/>
    </source>
</evidence>
<dbReference type="AlphaFoldDB" id="A0A2J5HJE3"/>